<dbReference type="OrthoDB" id="1735038at2759"/>
<dbReference type="InterPro" id="IPR029058">
    <property type="entry name" value="AB_hydrolase_fold"/>
</dbReference>
<dbReference type="Pfam" id="PF05577">
    <property type="entry name" value="Peptidase_S28"/>
    <property type="match status" value="1"/>
</dbReference>
<dbReference type="GO" id="GO:0070008">
    <property type="term" value="F:serine-type exopeptidase activity"/>
    <property type="evidence" value="ECO:0007669"/>
    <property type="project" value="InterPro"/>
</dbReference>
<accession>A0A2G5ULS7</accession>
<organism evidence="8 9">
    <name type="scientific">Caenorhabditis nigoni</name>
    <dbReference type="NCBI Taxonomy" id="1611254"/>
    <lineage>
        <taxon>Eukaryota</taxon>
        <taxon>Metazoa</taxon>
        <taxon>Ecdysozoa</taxon>
        <taxon>Nematoda</taxon>
        <taxon>Chromadorea</taxon>
        <taxon>Rhabditida</taxon>
        <taxon>Rhabditina</taxon>
        <taxon>Rhabditomorpha</taxon>
        <taxon>Rhabditoidea</taxon>
        <taxon>Rhabditidae</taxon>
        <taxon>Peloderinae</taxon>
        <taxon>Caenorhabditis</taxon>
    </lineage>
</organism>
<comment type="caution">
    <text evidence="8">The sequence shown here is derived from an EMBL/GenBank/DDBJ whole genome shotgun (WGS) entry which is preliminary data.</text>
</comment>
<dbReference type="AlphaFoldDB" id="A0A2G5ULS7"/>
<evidence type="ECO:0000256" key="6">
    <source>
        <dbReference type="SAM" id="MobiDB-lite"/>
    </source>
</evidence>
<evidence type="ECO:0000256" key="5">
    <source>
        <dbReference type="ARBA" id="ARBA00023180"/>
    </source>
</evidence>
<evidence type="ECO:0000313" key="9">
    <source>
        <dbReference type="Proteomes" id="UP000230233"/>
    </source>
</evidence>
<name>A0A2G5ULS7_9PELO</name>
<evidence type="ECO:0000256" key="4">
    <source>
        <dbReference type="ARBA" id="ARBA00022801"/>
    </source>
</evidence>
<dbReference type="GO" id="GO:0006508">
    <property type="term" value="P:proteolysis"/>
    <property type="evidence" value="ECO:0007669"/>
    <property type="project" value="UniProtKB-KW"/>
</dbReference>
<reference evidence="9" key="1">
    <citation type="submission" date="2017-10" db="EMBL/GenBank/DDBJ databases">
        <title>Rapid genome shrinkage in a self-fertile nematode reveals novel sperm competition proteins.</title>
        <authorList>
            <person name="Yin D."/>
            <person name="Schwarz E.M."/>
            <person name="Thomas C.G."/>
            <person name="Felde R.L."/>
            <person name="Korf I.F."/>
            <person name="Cutter A.D."/>
            <person name="Schartner C.M."/>
            <person name="Ralston E.J."/>
            <person name="Meyer B.J."/>
            <person name="Haag E.S."/>
        </authorList>
    </citation>
    <scope>NUCLEOTIDE SEQUENCE [LARGE SCALE GENOMIC DNA]</scope>
    <source>
        <strain evidence="9">JU1422</strain>
    </source>
</reference>
<dbReference type="InterPro" id="IPR042269">
    <property type="entry name" value="Ser_carbopepase_S28_SKS"/>
</dbReference>
<dbReference type="InterPro" id="IPR008758">
    <property type="entry name" value="Peptidase_S28"/>
</dbReference>
<protein>
    <recommendedName>
        <fullName evidence="10">Serine carboxypeptidase S28</fullName>
    </recommendedName>
</protein>
<dbReference type="PANTHER" id="PTHR11010">
    <property type="entry name" value="PROTEASE S28 PRO-X CARBOXYPEPTIDASE-RELATED"/>
    <property type="match status" value="1"/>
</dbReference>
<dbReference type="Gene3D" id="3.40.50.1820">
    <property type="entry name" value="alpha/beta hydrolase"/>
    <property type="match status" value="1"/>
</dbReference>
<dbReference type="STRING" id="1611254.A0A2G5ULS7"/>
<evidence type="ECO:0008006" key="10">
    <source>
        <dbReference type="Google" id="ProtNLM"/>
    </source>
</evidence>
<dbReference type="EMBL" id="PDUG01000003">
    <property type="protein sequence ID" value="PIC40413.1"/>
    <property type="molecule type" value="Genomic_DNA"/>
</dbReference>
<comment type="similarity">
    <text evidence="1">Belongs to the peptidase S28 family.</text>
</comment>
<proteinExistence type="inferred from homology"/>
<keyword evidence="2" id="KW-0645">Protease</keyword>
<dbReference type="SUPFAM" id="SSF53474">
    <property type="entry name" value="alpha/beta-Hydrolases"/>
    <property type="match status" value="1"/>
</dbReference>
<dbReference type="Proteomes" id="UP000230233">
    <property type="component" value="Chromosome III"/>
</dbReference>
<keyword evidence="4" id="KW-0378">Hydrolase</keyword>
<feature type="signal peptide" evidence="7">
    <location>
        <begin position="1"/>
        <end position="19"/>
    </location>
</feature>
<evidence type="ECO:0000256" key="3">
    <source>
        <dbReference type="ARBA" id="ARBA00022729"/>
    </source>
</evidence>
<evidence type="ECO:0000313" key="8">
    <source>
        <dbReference type="EMBL" id="PIC40413.1"/>
    </source>
</evidence>
<feature type="chain" id="PRO_5013768028" description="Serine carboxypeptidase S28" evidence="7">
    <location>
        <begin position="20"/>
        <end position="558"/>
    </location>
</feature>
<keyword evidence="3 7" id="KW-0732">Signal</keyword>
<feature type="region of interest" description="Disordered" evidence="6">
    <location>
        <begin position="488"/>
        <end position="508"/>
    </location>
</feature>
<sequence>MRQVLVLLVAACLLSEVLSAPAEEKRIRRNMIRGRPRGGMKKTPPMSSVEHLINKDTVVSTTFTQTLDHFDSSNMKTFQQRYYHNNQWYKDGGPIFLMLGGEGPESSYWVSYPGLEITNLAAKQGAWVFDIEHRFYGETKPTSDMSVPNLKYLSSAQAIEDVATFIKAMNQKYQLQNAKWVTFGGSYSGALAAWARAKHPELIYAAVGSSGPVQAEVDFKEYLEVVQNSITRNSTACAASVTAGFNLVAQLLQTADGRKQLKTAFHTCQDIQLDDKNLKYFWETVYSPYMEIVQYSGDAAGSFATQLTISNAICKYHLNAKTDTLTKMKQVNDYFNLVQEYYGCNDINYQAFIDFMADTSFGYAQSDRAWVWQTCTEFGYYQSTSSATAGPWFGGNANLPAQYYIDECTAIYGGAYNSQEVQTAVAYTNQYYGGRDGLTTSRILLPNGDIDPWHALGKLTSSTADIVPVVINGTAHKKQHEIKIRKRAPTNSKFSPQRPRTPTRGASKETCYRAKYTISAILRTAHCADMYGASSHDSIYLTNARQKISDVLDGWLHA</sequence>
<evidence type="ECO:0000256" key="1">
    <source>
        <dbReference type="ARBA" id="ARBA00011079"/>
    </source>
</evidence>
<dbReference type="PANTHER" id="PTHR11010:SF117">
    <property type="entry name" value="SERINE PROTEASE 16"/>
    <property type="match status" value="1"/>
</dbReference>
<feature type="compositionally biased region" description="Polar residues" evidence="6">
    <location>
        <begin position="489"/>
        <end position="500"/>
    </location>
</feature>
<keyword evidence="9" id="KW-1185">Reference proteome</keyword>
<dbReference type="GO" id="GO:0008239">
    <property type="term" value="F:dipeptidyl-peptidase activity"/>
    <property type="evidence" value="ECO:0007669"/>
    <property type="project" value="TreeGrafter"/>
</dbReference>
<evidence type="ECO:0000256" key="2">
    <source>
        <dbReference type="ARBA" id="ARBA00022670"/>
    </source>
</evidence>
<keyword evidence="5" id="KW-0325">Glycoprotein</keyword>
<evidence type="ECO:0000256" key="7">
    <source>
        <dbReference type="SAM" id="SignalP"/>
    </source>
</evidence>
<gene>
    <name evidence="8" type="primary">Cni-K12H4.7</name>
    <name evidence="8" type="synonym">Cnig_chr_III.g11762</name>
    <name evidence="8" type="ORF">B9Z55_011762</name>
</gene>
<dbReference type="Gene3D" id="1.20.120.980">
    <property type="entry name" value="Serine carboxypeptidase S28, SKS domain"/>
    <property type="match status" value="1"/>
</dbReference>